<dbReference type="InterPro" id="IPR043159">
    <property type="entry name" value="Lectin_gal-bd_sf"/>
</dbReference>
<feature type="transmembrane region" description="Helical" evidence="4">
    <location>
        <begin position="35"/>
        <end position="59"/>
    </location>
</feature>
<keyword evidence="6" id="KW-1185">Reference proteome</keyword>
<dbReference type="Pfam" id="PF05637">
    <property type="entry name" value="Glyco_transf_34"/>
    <property type="match status" value="2"/>
</dbReference>
<dbReference type="OrthoDB" id="407658at2759"/>
<dbReference type="AlphaFoldDB" id="A0A1Y2BMW5"/>
<dbReference type="InterPro" id="IPR008630">
    <property type="entry name" value="Glyco_trans_34"/>
</dbReference>
<evidence type="ECO:0000256" key="3">
    <source>
        <dbReference type="ARBA" id="ARBA00022679"/>
    </source>
</evidence>
<keyword evidence="4" id="KW-0472">Membrane</keyword>
<dbReference type="EMBL" id="MCOG01000151">
    <property type="protein sequence ID" value="ORY36040.1"/>
    <property type="molecule type" value="Genomic_DNA"/>
</dbReference>
<evidence type="ECO:0000256" key="1">
    <source>
        <dbReference type="ARBA" id="ARBA00005664"/>
    </source>
</evidence>
<comment type="caution">
    <text evidence="5">The sequence shown here is derived from an EMBL/GenBank/DDBJ whole genome shotgun (WGS) entry which is preliminary data.</text>
</comment>
<dbReference type="STRING" id="1754190.A0A1Y2BMW5"/>
<dbReference type="PANTHER" id="PTHR31306:SF4">
    <property type="entry name" value="ALPHA-1,2-GALACTOSYLTRANSFERASE"/>
    <property type="match status" value="1"/>
</dbReference>
<dbReference type="GO" id="GO:0016757">
    <property type="term" value="F:glycosyltransferase activity"/>
    <property type="evidence" value="ECO:0007669"/>
    <property type="project" value="UniProtKB-KW"/>
</dbReference>
<keyword evidence="4" id="KW-0812">Transmembrane</keyword>
<evidence type="ECO:0008006" key="7">
    <source>
        <dbReference type="Google" id="ProtNLM"/>
    </source>
</evidence>
<evidence type="ECO:0000256" key="4">
    <source>
        <dbReference type="SAM" id="Phobius"/>
    </source>
</evidence>
<evidence type="ECO:0000256" key="2">
    <source>
        <dbReference type="ARBA" id="ARBA00022676"/>
    </source>
</evidence>
<dbReference type="SUPFAM" id="SSF53448">
    <property type="entry name" value="Nucleotide-diphospho-sugar transferases"/>
    <property type="match status" value="1"/>
</dbReference>
<dbReference type="Gene3D" id="2.60.120.740">
    <property type="match status" value="1"/>
</dbReference>
<proteinExistence type="inferred from homology"/>
<sequence length="555" mass="66555">MNENYILINEDEDNEKPVQNVNRKKIKFSRRKNKFLYILLFFILSIMLVCFMSIMYLVIKIFTRGISIDISKYFEVMNPLYRNETYTSTLDNNDFINNTINNNTINNNTINNNTIWNEDMNESEEFVFKNFVYLTPGVSEGPITIDRNLDDGTKLNIYKMTFPLNENTSLYYDELKKYNKQNDTILMNDKYFCELNSKLPPEGQKDYSVSCPHNYQIAINDTFYGRFAYDTENCKYYSNGTKVPRNKLYRIRDSGYRLNETMKKFCDGKKECILKPHDYFFYRKYRLLNNYLYINYQCIKKEQYNKPKISIVMFGNDVKVNSLYENSISEMYQYSTIHGYNFYHDEKRYVYDRLPHFMKLNTLIKYMSKCIEEDLCDWIVWIDSDVIITNPNIELEAFLPEDDNIHFIVSDDHNGLNSGFFFLRVNSWSYNFLLRAASYSYYNKDLLLKFSDQSSINNVLIEFNEEDHYTIVPKSWFNSYYDDHRPGDFVIHLAGVPNKNEFSKEIRLKIMNNETYYDSKSSYDMRIEVLEYYNLPRELQHHISIEGKKLDQNHN</sequence>
<evidence type="ECO:0000313" key="6">
    <source>
        <dbReference type="Proteomes" id="UP000193920"/>
    </source>
</evidence>
<name>A0A1Y2BMW5_9FUNG</name>
<dbReference type="GO" id="GO:0006487">
    <property type="term" value="P:protein N-linked glycosylation"/>
    <property type="evidence" value="ECO:0007669"/>
    <property type="project" value="TreeGrafter"/>
</dbReference>
<evidence type="ECO:0000313" key="5">
    <source>
        <dbReference type="EMBL" id="ORY36040.1"/>
    </source>
</evidence>
<comment type="similarity">
    <text evidence="1">Belongs to the glycosyltransferase 34 family.</text>
</comment>
<keyword evidence="3" id="KW-0808">Transferase</keyword>
<protein>
    <recommendedName>
        <fullName evidence="7">SUEL-type lectin domain-containing protein</fullName>
    </recommendedName>
</protein>
<gene>
    <name evidence="5" type="ORF">LY90DRAFT_459787</name>
</gene>
<dbReference type="Gene3D" id="3.90.550.10">
    <property type="entry name" value="Spore Coat Polysaccharide Biosynthesis Protein SpsA, Chain A"/>
    <property type="match status" value="1"/>
</dbReference>
<dbReference type="InterPro" id="IPR029044">
    <property type="entry name" value="Nucleotide-diphossugar_trans"/>
</dbReference>
<keyword evidence="2" id="KW-0328">Glycosyltransferase</keyword>
<reference evidence="5 6" key="1">
    <citation type="submission" date="2016-08" db="EMBL/GenBank/DDBJ databases">
        <title>A Parts List for Fungal Cellulosomes Revealed by Comparative Genomics.</title>
        <authorList>
            <consortium name="DOE Joint Genome Institute"/>
            <person name="Haitjema C.H."/>
            <person name="Gilmore S.P."/>
            <person name="Henske J.K."/>
            <person name="Solomon K.V."/>
            <person name="De Groot R."/>
            <person name="Kuo A."/>
            <person name="Mondo S.J."/>
            <person name="Salamov A.A."/>
            <person name="Labutti K."/>
            <person name="Zhao Z."/>
            <person name="Chiniquy J."/>
            <person name="Barry K."/>
            <person name="Brewer H.M."/>
            <person name="Purvine S.O."/>
            <person name="Wright A.T."/>
            <person name="Boxma B."/>
            <person name="Van Alen T."/>
            <person name="Hackstein J.H."/>
            <person name="Baker S.E."/>
            <person name="Grigoriev I.V."/>
            <person name="O'Malley M.A."/>
        </authorList>
    </citation>
    <scope>NUCLEOTIDE SEQUENCE [LARGE SCALE GENOMIC DNA]</scope>
    <source>
        <strain evidence="5 6">G1</strain>
    </source>
</reference>
<accession>A0A1Y2BMW5</accession>
<organism evidence="5 6">
    <name type="scientific">Neocallimastix californiae</name>
    <dbReference type="NCBI Taxonomy" id="1754190"/>
    <lineage>
        <taxon>Eukaryota</taxon>
        <taxon>Fungi</taxon>
        <taxon>Fungi incertae sedis</taxon>
        <taxon>Chytridiomycota</taxon>
        <taxon>Chytridiomycota incertae sedis</taxon>
        <taxon>Neocallimastigomycetes</taxon>
        <taxon>Neocallimastigales</taxon>
        <taxon>Neocallimastigaceae</taxon>
        <taxon>Neocallimastix</taxon>
    </lineage>
</organism>
<dbReference type="GO" id="GO:0000139">
    <property type="term" value="C:Golgi membrane"/>
    <property type="evidence" value="ECO:0007669"/>
    <property type="project" value="TreeGrafter"/>
</dbReference>
<dbReference type="CDD" id="cd22823">
    <property type="entry name" value="Gal_Rha_Lectin"/>
    <property type="match status" value="1"/>
</dbReference>
<keyword evidence="4" id="KW-1133">Transmembrane helix</keyword>
<dbReference type="Proteomes" id="UP000193920">
    <property type="component" value="Unassembled WGS sequence"/>
</dbReference>
<dbReference type="PANTHER" id="PTHR31306">
    <property type="entry name" value="ALPHA-1,6-MANNOSYLTRANSFERASE MNN11-RELATED"/>
    <property type="match status" value="1"/>
</dbReference>